<dbReference type="AlphaFoldDB" id="A0A9J6G2A1"/>
<dbReference type="EMBL" id="JABSTR010000005">
    <property type="protein sequence ID" value="KAH9369421.1"/>
    <property type="molecule type" value="Genomic_DNA"/>
</dbReference>
<gene>
    <name evidence="2" type="ORF">HPB48_007199</name>
</gene>
<reference evidence="2 3" key="1">
    <citation type="journal article" date="2020" name="Cell">
        <title>Large-Scale Comparative Analyses of Tick Genomes Elucidate Their Genetic Diversity and Vector Capacities.</title>
        <authorList>
            <consortium name="Tick Genome and Microbiome Consortium (TIGMIC)"/>
            <person name="Jia N."/>
            <person name="Wang J."/>
            <person name="Shi W."/>
            <person name="Du L."/>
            <person name="Sun Y."/>
            <person name="Zhan W."/>
            <person name="Jiang J.F."/>
            <person name="Wang Q."/>
            <person name="Zhang B."/>
            <person name="Ji P."/>
            <person name="Bell-Sakyi L."/>
            <person name="Cui X.M."/>
            <person name="Yuan T.T."/>
            <person name="Jiang B.G."/>
            <person name="Yang W.F."/>
            <person name="Lam T.T."/>
            <person name="Chang Q.C."/>
            <person name="Ding S.J."/>
            <person name="Wang X.J."/>
            <person name="Zhu J.G."/>
            <person name="Ruan X.D."/>
            <person name="Zhao L."/>
            <person name="Wei J.T."/>
            <person name="Ye R.Z."/>
            <person name="Que T.C."/>
            <person name="Du C.H."/>
            <person name="Zhou Y.H."/>
            <person name="Cheng J.X."/>
            <person name="Dai P.F."/>
            <person name="Guo W.B."/>
            <person name="Han X.H."/>
            <person name="Huang E.J."/>
            <person name="Li L.F."/>
            <person name="Wei W."/>
            <person name="Gao Y.C."/>
            <person name="Liu J.Z."/>
            <person name="Shao H.Z."/>
            <person name="Wang X."/>
            <person name="Wang C.C."/>
            <person name="Yang T.C."/>
            <person name="Huo Q.B."/>
            <person name="Li W."/>
            <person name="Chen H.Y."/>
            <person name="Chen S.E."/>
            <person name="Zhou L.G."/>
            <person name="Ni X.B."/>
            <person name="Tian J.H."/>
            <person name="Sheng Y."/>
            <person name="Liu T."/>
            <person name="Pan Y.S."/>
            <person name="Xia L.Y."/>
            <person name="Li J."/>
            <person name="Zhao F."/>
            <person name="Cao W.C."/>
        </authorList>
    </citation>
    <scope>NUCLEOTIDE SEQUENCE [LARGE SCALE GENOMIC DNA]</scope>
    <source>
        <strain evidence="2">HaeL-2018</strain>
    </source>
</reference>
<comment type="caution">
    <text evidence="2">The sequence shown here is derived from an EMBL/GenBank/DDBJ whole genome shotgun (WGS) entry which is preliminary data.</text>
</comment>
<keyword evidence="3" id="KW-1185">Reference proteome</keyword>
<feature type="compositionally biased region" description="Basic and acidic residues" evidence="1">
    <location>
        <begin position="366"/>
        <end position="376"/>
    </location>
</feature>
<organism evidence="2 3">
    <name type="scientific">Haemaphysalis longicornis</name>
    <name type="common">Bush tick</name>
    <dbReference type="NCBI Taxonomy" id="44386"/>
    <lineage>
        <taxon>Eukaryota</taxon>
        <taxon>Metazoa</taxon>
        <taxon>Ecdysozoa</taxon>
        <taxon>Arthropoda</taxon>
        <taxon>Chelicerata</taxon>
        <taxon>Arachnida</taxon>
        <taxon>Acari</taxon>
        <taxon>Parasitiformes</taxon>
        <taxon>Ixodida</taxon>
        <taxon>Ixodoidea</taxon>
        <taxon>Ixodidae</taxon>
        <taxon>Haemaphysalinae</taxon>
        <taxon>Haemaphysalis</taxon>
    </lineage>
</organism>
<dbReference type="VEuPathDB" id="VectorBase:HLOH_058730"/>
<sequence>MVQKRKDGRRGDNPLAAIIGYLRGVYLTVAHTCSAHPQRATVPSAHLLRYTAPRKVSSIAPWKRGVTLFPAEAKGGQRGGHTQPASLGGHEPAAFHRSSLQGHAEAAQLPAPNGAGPKGAGVRHFLPAALAVLFFCSPAPRHTCTSHTTESRPPPRKVRIQLRWTAQAPQAATPGQPPEGESGLNRFATGSAVREIIGRLICQIEAASRQTTAAAGCRGCDQKATSCPLQGSVLGAGAALPPLFASHGAGRRRQRGRCCPSLASATECVAGAQSARKKATGVDQPAAGTLQQSAADMAEKKGPVGLDSRNDLYSRPARPAGRRERAAGHCRARSATAQSLAPRGTCKQSAHERLHPRSSLAPRQQQPRETRRVEAG</sequence>
<evidence type="ECO:0000256" key="1">
    <source>
        <dbReference type="SAM" id="MobiDB-lite"/>
    </source>
</evidence>
<feature type="compositionally biased region" description="Basic and acidic residues" evidence="1">
    <location>
        <begin position="297"/>
        <end position="312"/>
    </location>
</feature>
<name>A0A9J6G2A1_HAELO</name>
<feature type="region of interest" description="Disordered" evidence="1">
    <location>
        <begin position="72"/>
        <end position="93"/>
    </location>
</feature>
<accession>A0A9J6G2A1</accession>
<dbReference type="Proteomes" id="UP000821853">
    <property type="component" value="Chromosome 3"/>
</dbReference>
<feature type="region of interest" description="Disordered" evidence="1">
    <location>
        <begin position="295"/>
        <end position="376"/>
    </location>
</feature>
<protein>
    <submittedName>
        <fullName evidence="2">Uncharacterized protein</fullName>
    </submittedName>
</protein>
<proteinExistence type="predicted"/>
<evidence type="ECO:0000313" key="2">
    <source>
        <dbReference type="EMBL" id="KAH9369421.1"/>
    </source>
</evidence>
<evidence type="ECO:0000313" key="3">
    <source>
        <dbReference type="Proteomes" id="UP000821853"/>
    </source>
</evidence>